<organism evidence="9 10">
    <name type="scientific">Porphyromonas somerae</name>
    <dbReference type="NCBI Taxonomy" id="322095"/>
    <lineage>
        <taxon>Bacteria</taxon>
        <taxon>Pseudomonadati</taxon>
        <taxon>Bacteroidota</taxon>
        <taxon>Bacteroidia</taxon>
        <taxon>Bacteroidales</taxon>
        <taxon>Porphyromonadaceae</taxon>
        <taxon>Porphyromonas</taxon>
    </lineage>
</organism>
<comment type="similarity">
    <text evidence="1 4 7">Belongs to the tRNA pseudouridine synthase TruA family.</text>
</comment>
<dbReference type="EMBL" id="LSDK01000010">
    <property type="protein sequence ID" value="KXB78666.1"/>
    <property type="molecule type" value="Genomic_DNA"/>
</dbReference>
<dbReference type="AlphaFoldDB" id="A0A134BFE0"/>
<dbReference type="PIRSF" id="PIRSF001430">
    <property type="entry name" value="tRNA_psdUrid_synth"/>
    <property type="match status" value="1"/>
</dbReference>
<dbReference type="OrthoDB" id="9811823at2"/>
<dbReference type="Gene3D" id="3.30.70.660">
    <property type="entry name" value="Pseudouridine synthase I, catalytic domain, C-terminal subdomain"/>
    <property type="match status" value="1"/>
</dbReference>
<accession>A0A134BFE0</accession>
<protein>
    <recommendedName>
        <fullName evidence="4">tRNA pseudouridine synthase A</fullName>
        <ecNumber evidence="4">5.4.99.12</ecNumber>
    </recommendedName>
    <alternativeName>
        <fullName evidence="4">tRNA pseudouridine(38-40) synthase</fullName>
    </alternativeName>
    <alternativeName>
        <fullName evidence="4">tRNA pseudouridylate synthase I</fullName>
    </alternativeName>
    <alternativeName>
        <fullName evidence="4">tRNA-uridine isomerase I</fullName>
    </alternativeName>
</protein>
<dbReference type="FunFam" id="3.30.70.580:FF:000001">
    <property type="entry name" value="tRNA pseudouridine synthase A"/>
    <property type="match status" value="1"/>
</dbReference>
<evidence type="ECO:0000256" key="1">
    <source>
        <dbReference type="ARBA" id="ARBA00009375"/>
    </source>
</evidence>
<dbReference type="NCBIfam" id="TIGR00071">
    <property type="entry name" value="hisT_truA"/>
    <property type="match status" value="1"/>
</dbReference>
<feature type="domain" description="Pseudouridine synthase I TruA alpha/beta" evidence="8">
    <location>
        <begin position="8"/>
        <end position="105"/>
    </location>
</feature>
<dbReference type="InterPro" id="IPR020103">
    <property type="entry name" value="PsdUridine_synth_cat_dom_sf"/>
</dbReference>
<dbReference type="PATRIC" id="fig|322095.3.peg.79"/>
<dbReference type="PANTHER" id="PTHR11142">
    <property type="entry name" value="PSEUDOURIDYLATE SYNTHASE"/>
    <property type="match status" value="1"/>
</dbReference>
<gene>
    <name evidence="4" type="primary">truA</name>
    <name evidence="9" type="ORF">HMPREF3185_00079</name>
</gene>
<dbReference type="Pfam" id="PF01416">
    <property type="entry name" value="PseudoU_synth_1"/>
    <property type="match status" value="2"/>
</dbReference>
<reference evidence="10" key="1">
    <citation type="submission" date="2016-01" db="EMBL/GenBank/DDBJ databases">
        <authorList>
            <person name="Mitreva M."/>
            <person name="Pepin K.H."/>
            <person name="Mihindukulasuriya K.A."/>
            <person name="Fulton R."/>
            <person name="Fronick C."/>
            <person name="O'Laughlin M."/>
            <person name="Miner T."/>
            <person name="Herter B."/>
            <person name="Rosa B.A."/>
            <person name="Cordes M."/>
            <person name="Tomlinson C."/>
            <person name="Wollam A."/>
            <person name="Palsikar V.B."/>
            <person name="Mardis E.R."/>
            <person name="Wilson R.K."/>
        </authorList>
    </citation>
    <scope>NUCLEOTIDE SEQUENCE [LARGE SCALE GENOMIC DNA]</scope>
    <source>
        <strain evidence="10">KA00683</strain>
    </source>
</reference>
<dbReference type="HAMAP" id="MF_00171">
    <property type="entry name" value="TruA"/>
    <property type="match status" value="1"/>
</dbReference>
<comment type="caution">
    <text evidence="4">Lacks conserved residue(s) required for the propagation of feature annotation.</text>
</comment>
<dbReference type="Gene3D" id="3.30.70.580">
    <property type="entry name" value="Pseudouridine synthase I, catalytic domain, N-terminal subdomain"/>
    <property type="match status" value="1"/>
</dbReference>
<evidence type="ECO:0000256" key="3">
    <source>
        <dbReference type="ARBA" id="ARBA00023235"/>
    </source>
</evidence>
<comment type="subunit">
    <text evidence="4">Homodimer.</text>
</comment>
<comment type="function">
    <text evidence="4">Formation of pseudouridine at positions 38, 39 and 40 in the anticodon stem and loop of transfer RNAs.</text>
</comment>
<feature type="binding site" evidence="4 6">
    <location>
        <position position="112"/>
    </location>
    <ligand>
        <name>substrate</name>
    </ligand>
</feature>
<keyword evidence="10" id="KW-1185">Reference proteome</keyword>
<comment type="caution">
    <text evidence="9">The sequence shown here is derived from an EMBL/GenBank/DDBJ whole genome shotgun (WGS) entry which is preliminary data.</text>
</comment>
<evidence type="ECO:0000256" key="4">
    <source>
        <dbReference type="HAMAP-Rule" id="MF_00171"/>
    </source>
</evidence>
<dbReference type="EC" id="5.4.99.12" evidence="4"/>
<dbReference type="STRING" id="322095.HMPREF3185_00079"/>
<dbReference type="GO" id="GO:0031119">
    <property type="term" value="P:tRNA pseudouridine synthesis"/>
    <property type="evidence" value="ECO:0007669"/>
    <property type="project" value="UniProtKB-UniRule"/>
</dbReference>
<dbReference type="InterPro" id="IPR020095">
    <property type="entry name" value="PsdUridine_synth_TruA_C"/>
</dbReference>
<dbReference type="GO" id="GO:0160147">
    <property type="term" value="F:tRNA pseudouridine(38-40) synthase activity"/>
    <property type="evidence" value="ECO:0007669"/>
    <property type="project" value="UniProtKB-EC"/>
</dbReference>
<evidence type="ECO:0000313" key="10">
    <source>
        <dbReference type="Proteomes" id="UP000070224"/>
    </source>
</evidence>
<dbReference type="RefSeq" id="WP_060934733.1">
    <property type="nucleotide sequence ID" value="NZ_KQ960410.1"/>
</dbReference>
<dbReference type="PANTHER" id="PTHR11142:SF0">
    <property type="entry name" value="TRNA PSEUDOURIDINE SYNTHASE-LIKE 1"/>
    <property type="match status" value="1"/>
</dbReference>
<feature type="active site" description="Nucleophile" evidence="4 5">
    <location>
        <position position="53"/>
    </location>
</feature>
<comment type="catalytic activity">
    <reaction evidence="4 7">
        <text>uridine(38/39/40) in tRNA = pseudouridine(38/39/40) in tRNA</text>
        <dbReference type="Rhea" id="RHEA:22376"/>
        <dbReference type="Rhea" id="RHEA-COMP:10085"/>
        <dbReference type="Rhea" id="RHEA-COMP:10087"/>
        <dbReference type="ChEBI" id="CHEBI:65314"/>
        <dbReference type="ChEBI" id="CHEBI:65315"/>
        <dbReference type="EC" id="5.4.99.12"/>
    </reaction>
</comment>
<dbReference type="SUPFAM" id="SSF55120">
    <property type="entry name" value="Pseudouridine synthase"/>
    <property type="match status" value="1"/>
</dbReference>
<evidence type="ECO:0000256" key="5">
    <source>
        <dbReference type="PIRSR" id="PIRSR001430-1"/>
    </source>
</evidence>
<evidence type="ECO:0000313" key="9">
    <source>
        <dbReference type="EMBL" id="KXB78666.1"/>
    </source>
</evidence>
<keyword evidence="3 4" id="KW-0413">Isomerase</keyword>
<name>A0A134BFE0_9PORP</name>
<dbReference type="GO" id="GO:0003723">
    <property type="term" value="F:RNA binding"/>
    <property type="evidence" value="ECO:0007669"/>
    <property type="project" value="InterPro"/>
</dbReference>
<evidence type="ECO:0000259" key="8">
    <source>
        <dbReference type="Pfam" id="PF01416"/>
    </source>
</evidence>
<keyword evidence="2 4" id="KW-0819">tRNA processing</keyword>
<dbReference type="InterPro" id="IPR020097">
    <property type="entry name" value="PsdUridine_synth_TruA_a/b_dom"/>
</dbReference>
<evidence type="ECO:0000256" key="2">
    <source>
        <dbReference type="ARBA" id="ARBA00022694"/>
    </source>
</evidence>
<dbReference type="Proteomes" id="UP000070224">
    <property type="component" value="Unassembled WGS sequence"/>
</dbReference>
<proteinExistence type="inferred from homology"/>
<dbReference type="InterPro" id="IPR001406">
    <property type="entry name" value="PsdUridine_synth_TruA"/>
</dbReference>
<evidence type="ECO:0000256" key="7">
    <source>
        <dbReference type="RuleBase" id="RU003792"/>
    </source>
</evidence>
<dbReference type="CDD" id="cd02570">
    <property type="entry name" value="PseudoU_synth_EcTruA"/>
    <property type="match status" value="1"/>
</dbReference>
<sequence>MRYFISLSYDGTNYSGWQTQPDAPTVQETIEKALTLVSRSPEPIAIVGAGRTDAGVHARGMVAHVDLPMDLEAARELIFRTDRYLPHDIALHSIRPVKDEAHARFSATSRMYRYYVTLRKDPFQESRMLRLHFPLDFERMNVAAEQLLRFTDFTSFSKLHTDVKTNNCRVTEAYWRPGAEPGQWIFTITADRFLRNMVRAVVGTLFQVGKGRLSVEDFAAVVEAKDRGRAGSSAPGHALYLEAVGYPEELYLD</sequence>
<evidence type="ECO:0000256" key="6">
    <source>
        <dbReference type="PIRSR" id="PIRSR001430-2"/>
    </source>
</evidence>
<feature type="domain" description="Pseudouridine synthase I TruA alpha/beta" evidence="8">
    <location>
        <begin position="145"/>
        <end position="247"/>
    </location>
</feature>
<dbReference type="InterPro" id="IPR020094">
    <property type="entry name" value="TruA/RsuA/RluB/E/F_N"/>
</dbReference>